<dbReference type="InterPro" id="IPR039905">
    <property type="entry name" value="CD2BP2/Lin1"/>
</dbReference>
<dbReference type="AlphaFoldDB" id="A0A0G2ERW9"/>
<dbReference type="FunFam" id="3.30.1490.40:FF:000005">
    <property type="entry name" value="CD2 antigen cytoplasmic tail-binding protein 2"/>
    <property type="match status" value="1"/>
</dbReference>
<comment type="caution">
    <text evidence="3">The sequence shown here is derived from an EMBL/GenBank/DDBJ whole genome shotgun (WGS) entry which is preliminary data.</text>
</comment>
<feature type="compositionally biased region" description="Basic residues" evidence="1">
    <location>
        <begin position="309"/>
        <end position="318"/>
    </location>
</feature>
<evidence type="ECO:0000259" key="2">
    <source>
        <dbReference type="PROSITE" id="PS50829"/>
    </source>
</evidence>
<reference evidence="3 4" key="2">
    <citation type="submission" date="2015-05" db="EMBL/GenBank/DDBJ databases">
        <authorList>
            <person name="Morales-Cruz A."/>
            <person name="Amrine K.C."/>
            <person name="Cantu D."/>
        </authorList>
    </citation>
    <scope>NUCLEOTIDE SEQUENCE [LARGE SCALE GENOMIC DNA]</scope>
    <source>
        <strain evidence="3">UCRPC4</strain>
    </source>
</reference>
<feature type="compositionally biased region" description="Basic and acidic residues" evidence="1">
    <location>
        <begin position="214"/>
        <end position="223"/>
    </location>
</feature>
<dbReference type="Proteomes" id="UP000053317">
    <property type="component" value="Unassembled WGS sequence"/>
</dbReference>
<organism evidence="3 4">
    <name type="scientific">Phaeomoniella chlamydospora</name>
    <name type="common">Phaeoacremonium chlamydosporum</name>
    <dbReference type="NCBI Taxonomy" id="158046"/>
    <lineage>
        <taxon>Eukaryota</taxon>
        <taxon>Fungi</taxon>
        <taxon>Dikarya</taxon>
        <taxon>Ascomycota</taxon>
        <taxon>Pezizomycotina</taxon>
        <taxon>Eurotiomycetes</taxon>
        <taxon>Chaetothyriomycetidae</taxon>
        <taxon>Phaeomoniellales</taxon>
        <taxon>Phaeomoniellaceae</taxon>
        <taxon>Phaeomoniella</taxon>
    </lineage>
</organism>
<dbReference type="PANTHER" id="PTHR13138">
    <property type="entry name" value="PROTEIN LIN1"/>
    <property type="match status" value="1"/>
</dbReference>
<dbReference type="InterPro" id="IPR003169">
    <property type="entry name" value="GYF"/>
</dbReference>
<feature type="compositionally biased region" description="Acidic residues" evidence="1">
    <location>
        <begin position="328"/>
        <end position="337"/>
    </location>
</feature>
<dbReference type="Pfam" id="PF02213">
    <property type="entry name" value="GYF"/>
    <property type="match status" value="1"/>
</dbReference>
<dbReference type="PANTHER" id="PTHR13138:SF3">
    <property type="entry name" value="CD2 ANTIGEN CYTOPLASMIC TAIL-BINDING PROTEIN 2"/>
    <property type="match status" value="1"/>
</dbReference>
<feature type="region of interest" description="Disordered" evidence="1">
    <location>
        <begin position="248"/>
        <end position="273"/>
    </location>
</feature>
<feature type="compositionally biased region" description="Basic and acidic residues" evidence="1">
    <location>
        <begin position="87"/>
        <end position="102"/>
    </location>
</feature>
<dbReference type="EMBL" id="LCWF01000055">
    <property type="protein sequence ID" value="KKY24891.1"/>
    <property type="molecule type" value="Genomic_DNA"/>
</dbReference>
<evidence type="ECO:0000313" key="4">
    <source>
        <dbReference type="Proteomes" id="UP000053317"/>
    </source>
</evidence>
<feature type="compositionally biased region" description="Basic and acidic residues" evidence="1">
    <location>
        <begin position="10"/>
        <end position="22"/>
    </location>
</feature>
<dbReference type="OrthoDB" id="331341at2759"/>
<feature type="compositionally biased region" description="Acidic residues" evidence="1">
    <location>
        <begin position="45"/>
        <end position="55"/>
    </location>
</feature>
<dbReference type="SUPFAM" id="SSF55277">
    <property type="entry name" value="GYF domain"/>
    <property type="match status" value="1"/>
</dbReference>
<accession>A0A0G2ERW9</accession>
<protein>
    <submittedName>
        <fullName evidence="3">Putative lin1 family protein</fullName>
    </submittedName>
</protein>
<feature type="region of interest" description="Disordered" evidence="1">
    <location>
        <begin position="298"/>
        <end position="338"/>
    </location>
</feature>
<feature type="compositionally biased region" description="Acidic residues" evidence="1">
    <location>
        <begin position="107"/>
        <end position="122"/>
    </location>
</feature>
<name>A0A0G2ERW9_PHACM</name>
<gene>
    <name evidence="3" type="ORF">UCRPC4_g02257</name>
</gene>
<evidence type="ECO:0000256" key="1">
    <source>
        <dbReference type="SAM" id="MobiDB-lite"/>
    </source>
</evidence>
<dbReference type="PROSITE" id="PS50829">
    <property type="entry name" value="GYF"/>
    <property type="match status" value="1"/>
</dbReference>
<evidence type="ECO:0000313" key="3">
    <source>
        <dbReference type="EMBL" id="KKY24891.1"/>
    </source>
</evidence>
<dbReference type="GO" id="GO:0005682">
    <property type="term" value="C:U5 snRNP"/>
    <property type="evidence" value="ECO:0007669"/>
    <property type="project" value="InterPro"/>
</dbReference>
<sequence>MARPSGRPKRAGEDFTRTHYEDQEGPATKKPRFDPRNPSALAPDALEEDNMLEMDEIGRRGQQVKRNAVNLDGYDSDSDNENFNARAEARSRKQERSKHEDVSDMFADLEDDFKDGDDDENDDARRGGKKKAVRFLHDDEIEGQVASSKSGGHVSADLTSSAKGKGREEDAESSSESDVDDETRAAIDDDMDEELGAGSKKSHAPKLDAFNMRSEQEDGKFDEQGNYVRKAADADAVYDTWLEGISKRDMKKAAEAAERRDQERRQKDVENDAKLTSDLLATLIRILQRGETGLEALARLGKGTDRKPKWQNKHKNRKKDQNGTNGTEDIEMNETDPAEEKRKAAIETLTDASDLLLGRGQPEIYDTEREMLMRQYRRETGEDWQDPIADEDKEANSAASEPKMWEYRWSDARDGGDIHGPYDGTTMSQWNDAGYFGEDVEFRRAGDQGAWSRLVDFV</sequence>
<keyword evidence="4" id="KW-1185">Reference proteome</keyword>
<dbReference type="SMART" id="SM00444">
    <property type="entry name" value="GYF"/>
    <property type="match status" value="1"/>
</dbReference>
<dbReference type="Gene3D" id="3.30.1490.40">
    <property type="match status" value="1"/>
</dbReference>
<reference evidence="3 4" key="1">
    <citation type="submission" date="2015-05" db="EMBL/GenBank/DDBJ databases">
        <title>Distinctive expansion of gene families associated with plant cell wall degradation and secondary metabolism in the genomes of grapevine trunk pathogens.</title>
        <authorList>
            <person name="Lawrence D.P."/>
            <person name="Travadon R."/>
            <person name="Rolshausen P.E."/>
            <person name="Baumgartner K."/>
        </authorList>
    </citation>
    <scope>NUCLEOTIDE SEQUENCE [LARGE SCALE GENOMIC DNA]</scope>
    <source>
        <strain evidence="3">UCRPC4</strain>
    </source>
</reference>
<proteinExistence type="predicted"/>
<feature type="compositionally biased region" description="Acidic residues" evidence="1">
    <location>
        <begin position="169"/>
        <end position="181"/>
    </location>
</feature>
<dbReference type="InterPro" id="IPR035445">
    <property type="entry name" value="GYF-like_dom_sf"/>
</dbReference>
<feature type="domain" description="GYF" evidence="2">
    <location>
        <begin position="402"/>
        <end position="458"/>
    </location>
</feature>
<feature type="region of interest" description="Disordered" evidence="1">
    <location>
        <begin position="1"/>
        <end position="226"/>
    </location>
</feature>